<comment type="similarity">
    <text evidence="21">In the C-terminal section; belongs to the ATP-dependent DNA ligase family.</text>
</comment>
<dbReference type="Proteomes" id="UP001177898">
    <property type="component" value="Unassembled WGS sequence"/>
</dbReference>
<dbReference type="Gene3D" id="3.90.920.10">
    <property type="entry name" value="DNA primase, PRIM domain"/>
    <property type="match status" value="1"/>
</dbReference>
<dbReference type="InterPro" id="IPR012310">
    <property type="entry name" value="DNA_ligase_ATP-dep_cent"/>
</dbReference>
<evidence type="ECO:0000256" key="6">
    <source>
        <dbReference type="ARBA" id="ARBA00022722"/>
    </source>
</evidence>
<protein>
    <recommendedName>
        <fullName evidence="2">DNA ligase (ATP)</fullName>
        <ecNumber evidence="2">6.5.1.1</ecNumber>
    </recommendedName>
    <alternativeName>
        <fullName evidence="19">NHEJ DNA polymerase</fullName>
    </alternativeName>
</protein>
<dbReference type="InterPro" id="IPR014143">
    <property type="entry name" value="NHEJ_ligase_prk"/>
</dbReference>
<evidence type="ECO:0000313" key="25">
    <source>
        <dbReference type="Proteomes" id="UP001177898"/>
    </source>
</evidence>
<keyword evidence="10" id="KW-0378">Hydrolase</keyword>
<evidence type="ECO:0000256" key="18">
    <source>
        <dbReference type="ARBA" id="ARBA00023268"/>
    </source>
</evidence>
<comment type="similarity">
    <text evidence="22">In the N-terminal section; belongs to the LigD polymerase family.</text>
</comment>
<evidence type="ECO:0000256" key="14">
    <source>
        <dbReference type="ARBA" id="ARBA00023125"/>
    </source>
</evidence>
<dbReference type="SUPFAM" id="SSF56091">
    <property type="entry name" value="DNA ligase/mRNA capping enzyme, catalytic domain"/>
    <property type="match status" value="1"/>
</dbReference>
<keyword evidence="13" id="KW-0239">DNA-directed DNA polymerase</keyword>
<keyword evidence="18" id="KW-0511">Multifunctional enzyme</keyword>
<dbReference type="Pfam" id="PF21686">
    <property type="entry name" value="LigD_Prim-Pol"/>
    <property type="match status" value="1"/>
</dbReference>
<dbReference type="NCBIfam" id="TIGR02778">
    <property type="entry name" value="ligD_pol"/>
    <property type="match status" value="1"/>
</dbReference>
<dbReference type="PANTHER" id="PTHR42705:SF2">
    <property type="entry name" value="BIFUNCTIONAL NON-HOMOLOGOUS END JOINING PROTEIN LIGD"/>
    <property type="match status" value="1"/>
</dbReference>
<keyword evidence="16" id="KW-0234">DNA repair</keyword>
<evidence type="ECO:0000256" key="5">
    <source>
        <dbReference type="ARBA" id="ARBA00022695"/>
    </source>
</evidence>
<evidence type="ECO:0000256" key="4">
    <source>
        <dbReference type="ARBA" id="ARBA00022679"/>
    </source>
</evidence>
<dbReference type="InterPro" id="IPR014146">
    <property type="entry name" value="LigD_ligase_dom"/>
</dbReference>
<keyword evidence="4" id="KW-0808">Transferase</keyword>
<evidence type="ECO:0000256" key="21">
    <source>
        <dbReference type="ARBA" id="ARBA00049981"/>
    </source>
</evidence>
<dbReference type="PROSITE" id="PS50160">
    <property type="entry name" value="DNA_LIGASE_A3"/>
    <property type="match status" value="1"/>
</dbReference>
<dbReference type="CDD" id="cd07906">
    <property type="entry name" value="Adenylation_DNA_ligase_LigD_LigC"/>
    <property type="match status" value="1"/>
</dbReference>
<dbReference type="Gene3D" id="3.30.470.30">
    <property type="entry name" value="DNA ligase/mRNA capping enzyme"/>
    <property type="match status" value="1"/>
</dbReference>
<evidence type="ECO:0000256" key="22">
    <source>
        <dbReference type="ARBA" id="ARBA00049990"/>
    </source>
</evidence>
<evidence type="ECO:0000259" key="23">
    <source>
        <dbReference type="PROSITE" id="PS50160"/>
    </source>
</evidence>
<keyword evidence="15" id="KW-0233">DNA recombination</keyword>
<keyword evidence="5" id="KW-0548">Nucleotidyltransferase</keyword>
<comment type="cofactor">
    <cofactor evidence="1">
        <name>Mn(2+)</name>
        <dbReference type="ChEBI" id="CHEBI:29035"/>
    </cofactor>
</comment>
<evidence type="ECO:0000256" key="16">
    <source>
        <dbReference type="ARBA" id="ARBA00023204"/>
    </source>
</evidence>
<dbReference type="PANTHER" id="PTHR42705">
    <property type="entry name" value="BIFUNCTIONAL NON-HOMOLOGOUS END JOINING PROTEIN LIGD"/>
    <property type="match status" value="1"/>
</dbReference>
<keyword evidence="12" id="KW-0067">ATP-binding</keyword>
<dbReference type="NCBIfam" id="TIGR02779">
    <property type="entry name" value="NHEJ_ligase_lig"/>
    <property type="match status" value="1"/>
</dbReference>
<dbReference type="RefSeq" id="WP_306646231.1">
    <property type="nucleotide sequence ID" value="NZ_JAVCYS010000005.1"/>
</dbReference>
<dbReference type="InterPro" id="IPR052171">
    <property type="entry name" value="NHEJ_LigD"/>
</dbReference>
<evidence type="ECO:0000256" key="13">
    <source>
        <dbReference type="ARBA" id="ARBA00022932"/>
    </source>
</evidence>
<evidence type="ECO:0000256" key="19">
    <source>
        <dbReference type="ARBA" id="ARBA00029943"/>
    </source>
</evidence>
<comment type="caution">
    <text evidence="24">The sequence shown here is derived from an EMBL/GenBank/DDBJ whole genome shotgun (WGS) entry which is preliminary data.</text>
</comment>
<evidence type="ECO:0000256" key="9">
    <source>
        <dbReference type="ARBA" id="ARBA00022763"/>
    </source>
</evidence>
<evidence type="ECO:0000256" key="10">
    <source>
        <dbReference type="ARBA" id="ARBA00022801"/>
    </source>
</evidence>
<evidence type="ECO:0000256" key="12">
    <source>
        <dbReference type="ARBA" id="ARBA00022840"/>
    </source>
</evidence>
<keyword evidence="11" id="KW-0269">Exonuclease</keyword>
<evidence type="ECO:0000256" key="17">
    <source>
        <dbReference type="ARBA" id="ARBA00023211"/>
    </source>
</evidence>
<keyword evidence="6" id="KW-0540">Nuclease</keyword>
<evidence type="ECO:0000256" key="1">
    <source>
        <dbReference type="ARBA" id="ARBA00001936"/>
    </source>
</evidence>
<evidence type="ECO:0000256" key="3">
    <source>
        <dbReference type="ARBA" id="ARBA00022598"/>
    </source>
</evidence>
<keyword evidence="17" id="KW-0464">Manganese</keyword>
<keyword evidence="3 24" id="KW-0436">Ligase</keyword>
<dbReference type="InterPro" id="IPR014145">
    <property type="entry name" value="LigD_pol_dom"/>
</dbReference>
<dbReference type="EC" id="6.5.1.1" evidence="2"/>
<evidence type="ECO:0000256" key="20">
    <source>
        <dbReference type="ARBA" id="ARBA00034003"/>
    </source>
</evidence>
<comment type="catalytic activity">
    <reaction evidence="20">
        <text>ATP + (deoxyribonucleotide)n-3'-hydroxyl + 5'-phospho-(deoxyribonucleotide)m = (deoxyribonucleotide)n+m + AMP + diphosphate.</text>
        <dbReference type="EC" id="6.5.1.1"/>
    </reaction>
</comment>
<sequence>MALTMQPVLTSSPPIGEEWHYEVKYDGYRCILRIHSSGVTLTSRNGVELNSTFPEITQFAKSVFQPMEKELPLTLDGEIVCLVNPCRADFEHLQVRGRLKRPDKIQESANARPCCFLAFDLLERNGEDVTLLSYLDRKKTLYDLMSAVKLPASPDPYAKETIQYIPCYDHFDRLWERVMKYDGEGIVAKKTNSKWLGKKRSSDWLKYKNFKQAHVCITGFNPNNGFLTVSVLKNGIMTPIASVSHGMRDEEKSAIREIMEQHGHQAPSGEFTLVPSICATVQYLTILQGTLREVSFVGFEFQMDWTECTYAQVIRHSKPVHPKLQFTSLDKIIFEKNKKTKEDFIQYMIEVSDYLFPFLKNRAVTVIRYPHGARSESFFQKNKPDYAPDFVQSFYDGSHEHIVCEDMSTLLWLCNQLALEFHVPFQTIKSRRPAEIVIDLDPPSREDFIMAVQAANELKRLFDSFGITSYPKLSGNKGIQLYIPLSPEAFTYEETRQFTQLIAEYCTNAFPELFTTERLIKNRHGKLYLDYLQHAEGKTIICPYSTRGNELGTVAAPLYWHEVQSSLTPALFTIDTVIDRIKKKGCPFFDFYRNPQDEPLSAILHQLKKRAD</sequence>
<dbReference type="NCBIfam" id="NF007211">
    <property type="entry name" value="PRK09633.1"/>
    <property type="match status" value="1"/>
</dbReference>
<keyword evidence="7" id="KW-0479">Metal-binding</keyword>
<keyword evidence="25" id="KW-1185">Reference proteome</keyword>
<evidence type="ECO:0000313" key="24">
    <source>
        <dbReference type="EMBL" id="MDQ1853138.1"/>
    </source>
</evidence>
<keyword evidence="14" id="KW-0238">DNA-binding</keyword>
<keyword evidence="9" id="KW-0227">DNA damage</keyword>
<reference evidence="24" key="1">
    <citation type="submission" date="2023-08" db="EMBL/GenBank/DDBJ databases">
        <title>Functional annotation and safety assessment of Bacillus stercoris.</title>
        <authorList>
            <person name="Pandit N.T."/>
            <person name="Ahir S.V."/>
            <person name="Chauhan D.A."/>
            <person name="Bose A."/>
            <person name="Dunlap C."/>
            <person name="Doshi J.A."/>
        </authorList>
    </citation>
    <scope>NUCLEOTIDE SEQUENCE</scope>
    <source>
        <strain evidence="24">ZBMF30</strain>
    </source>
</reference>
<name>A0ABU0V877_9BACI</name>
<organism evidence="24 25">
    <name type="scientific">Bacillus stercoris</name>
    <dbReference type="NCBI Taxonomy" id="2054641"/>
    <lineage>
        <taxon>Bacteria</taxon>
        <taxon>Bacillati</taxon>
        <taxon>Bacillota</taxon>
        <taxon>Bacilli</taxon>
        <taxon>Bacillales</taxon>
        <taxon>Bacillaceae</taxon>
        <taxon>Bacillus</taxon>
    </lineage>
</organism>
<dbReference type="Pfam" id="PF01068">
    <property type="entry name" value="DNA_ligase_A_M"/>
    <property type="match status" value="1"/>
</dbReference>
<dbReference type="InterPro" id="IPR033652">
    <property type="entry name" value="LigD_Pol-like_3"/>
</dbReference>
<evidence type="ECO:0000256" key="15">
    <source>
        <dbReference type="ARBA" id="ARBA00023172"/>
    </source>
</evidence>
<evidence type="ECO:0000256" key="8">
    <source>
        <dbReference type="ARBA" id="ARBA00022741"/>
    </source>
</evidence>
<evidence type="ECO:0000256" key="7">
    <source>
        <dbReference type="ARBA" id="ARBA00022723"/>
    </source>
</evidence>
<proteinExistence type="inferred from homology"/>
<evidence type="ECO:0000256" key="2">
    <source>
        <dbReference type="ARBA" id="ARBA00012727"/>
    </source>
</evidence>
<evidence type="ECO:0000256" key="11">
    <source>
        <dbReference type="ARBA" id="ARBA00022839"/>
    </source>
</evidence>
<dbReference type="CDD" id="cd04866">
    <property type="entry name" value="LigD_Pol_like_3"/>
    <property type="match status" value="1"/>
</dbReference>
<gene>
    <name evidence="24" type="ORF">RAQ16_12435</name>
</gene>
<dbReference type="NCBIfam" id="TIGR02776">
    <property type="entry name" value="NHEJ_ligase_prk"/>
    <property type="match status" value="1"/>
</dbReference>
<feature type="domain" description="ATP-dependent DNA ligase family profile" evidence="23">
    <location>
        <begin position="115"/>
        <end position="208"/>
    </location>
</feature>
<dbReference type="GO" id="GO:0003910">
    <property type="term" value="F:DNA ligase (ATP) activity"/>
    <property type="evidence" value="ECO:0007669"/>
    <property type="project" value="UniProtKB-EC"/>
</dbReference>
<dbReference type="EMBL" id="JAVCYS010000005">
    <property type="protein sequence ID" value="MDQ1853138.1"/>
    <property type="molecule type" value="Genomic_DNA"/>
</dbReference>
<keyword evidence="8" id="KW-0547">Nucleotide-binding</keyword>
<accession>A0ABU0V877</accession>